<feature type="region of interest" description="Disordered" evidence="2">
    <location>
        <begin position="299"/>
        <end position="322"/>
    </location>
</feature>
<dbReference type="HOGENOM" id="CLU_546037_0_0_11"/>
<proteinExistence type="predicted"/>
<dbReference type="Gene3D" id="3.40.190.170">
    <property type="entry name" value="Bacterial extracellular solute-binding protein, family 7"/>
    <property type="match status" value="1"/>
</dbReference>
<keyword evidence="1" id="KW-0732">Signal</keyword>
<dbReference type="KEGG" id="xce:Xcel_0246"/>
<dbReference type="STRING" id="446471.Xcel_0246"/>
<gene>
    <name evidence="3" type="ordered locus">Xcel_0246</name>
</gene>
<dbReference type="PANTHER" id="PTHR33376">
    <property type="match status" value="1"/>
</dbReference>
<dbReference type="GO" id="GO:0055085">
    <property type="term" value="P:transmembrane transport"/>
    <property type="evidence" value="ECO:0007669"/>
    <property type="project" value="InterPro"/>
</dbReference>
<evidence type="ECO:0000256" key="2">
    <source>
        <dbReference type="SAM" id="MobiDB-lite"/>
    </source>
</evidence>
<feature type="compositionally biased region" description="Low complexity" evidence="2">
    <location>
        <begin position="309"/>
        <end position="322"/>
    </location>
</feature>
<dbReference type="InterPro" id="IPR038404">
    <property type="entry name" value="TRAP_DctP_sf"/>
</dbReference>
<accession>D1BUP4</accession>
<dbReference type="InterPro" id="IPR018389">
    <property type="entry name" value="DctP_fam"/>
</dbReference>
<organism evidence="3 4">
    <name type="scientific">Xylanimonas cellulosilytica (strain DSM 15894 / JCM 12276 / CECT 5975 / KCTC 9989 / LMG 20990 / NBRC 107835 / XIL07)</name>
    <dbReference type="NCBI Taxonomy" id="446471"/>
    <lineage>
        <taxon>Bacteria</taxon>
        <taxon>Bacillati</taxon>
        <taxon>Actinomycetota</taxon>
        <taxon>Actinomycetes</taxon>
        <taxon>Micrococcales</taxon>
        <taxon>Promicromonosporaceae</taxon>
        <taxon>Xylanimonas</taxon>
    </lineage>
</organism>
<dbReference type="Pfam" id="PF03480">
    <property type="entry name" value="DctP"/>
    <property type="match status" value="1"/>
</dbReference>
<reference evidence="3 4" key="2">
    <citation type="journal article" date="2010" name="Stand. Genomic Sci.">
        <title>Complete genome sequence of Xylanimonas cellulosilytica type strain (XIL07).</title>
        <authorList>
            <person name="Foster B."/>
            <person name="Pukall R."/>
            <person name="Abt B."/>
            <person name="Nolan M."/>
            <person name="Glavina Del Rio T."/>
            <person name="Chen F."/>
            <person name="Lucas S."/>
            <person name="Tice H."/>
            <person name="Pitluck S."/>
            <person name="Cheng J.-F."/>
            <person name="Chertkov O."/>
            <person name="Brettin T."/>
            <person name="Han C."/>
            <person name="Detter J.C."/>
            <person name="Bruce D."/>
            <person name="Goodwin L."/>
            <person name="Ivanova N."/>
            <person name="Mavromatis K."/>
            <person name="Pati A."/>
            <person name="Mikhailova N."/>
            <person name="Chen A."/>
            <person name="Palaniappan K."/>
            <person name="Land M."/>
            <person name="Hauser L."/>
            <person name="Chang Y.-J."/>
            <person name="Jeffries C.D."/>
            <person name="Chain P."/>
            <person name="Rohde M."/>
            <person name="Goeker M."/>
            <person name="Bristow J."/>
            <person name="Eisen J.A."/>
            <person name="Markowitz V."/>
            <person name="Hugenholtz P."/>
            <person name="Kyrpides N.C."/>
            <person name="Klenk H.-P."/>
            <person name="Lapidus A."/>
        </authorList>
    </citation>
    <scope>NUCLEOTIDE SEQUENCE [LARGE SCALE GENOMIC DNA]</scope>
    <source>
        <strain evidence="4">DSM 15894 / CECT 5975 / LMG 20990 / XIL07</strain>
    </source>
</reference>
<protein>
    <submittedName>
        <fullName evidence="3">TRAP dicarboxylate transporter-DctP subunit</fullName>
    </submittedName>
</protein>
<evidence type="ECO:0000256" key="1">
    <source>
        <dbReference type="ARBA" id="ARBA00022729"/>
    </source>
</evidence>
<name>D1BUP4_XYLCX</name>
<sequence>MAVLDLAHRIERRSGGGIDVEIEWQAHRRTTDVWTADAAPIVADLVTAGDVELAVTPEWVWIEHGAPSLAALRTPFLIDRLEVLQEIAVGGTGERMLADLTEHGVRGLALLPQGLRSPLSFGPAILEPDDLVGSSFRSLDRQGLSLFRSLGAEVPVVDGDEYTGRVARGEIDGVDASLATASAHPELGTITADLAYYPLSSVVVANSAWFASLAPDVRELVQAAATETVGFVIDSTPSPAAAAEAYCAAGGTVSLAGETLVARWRAAAAPARAALEQDPVTAENVAAIMALAARVPPERDPARACEGTAARPPGAGGHAPSADFPEGVYRAEIPVSAFLEAGVDGQTAEGHAGIWTLTFRGGTWESTDPHAPVHDCPGSAYRVEGDRIVVVLGDRGASCGGSAGRELFSARWEVDDGVVRFLDVRAGPGGGSDAFVQALFGSTDWSRAD</sequence>
<keyword evidence="4" id="KW-1185">Reference proteome</keyword>
<dbReference type="AlphaFoldDB" id="D1BUP4"/>
<dbReference type="PANTHER" id="PTHR33376:SF5">
    <property type="entry name" value="EXTRACYTOPLASMIC SOLUTE RECEPTOR PROTEIN"/>
    <property type="match status" value="1"/>
</dbReference>
<evidence type="ECO:0000313" key="3">
    <source>
        <dbReference type="EMBL" id="ACZ29285.1"/>
    </source>
</evidence>
<reference evidence="4" key="1">
    <citation type="submission" date="2009-11" db="EMBL/GenBank/DDBJ databases">
        <title>The complete chromosome of Xylanimonas cellulosilytica DSM 15894.</title>
        <authorList>
            <consortium name="US DOE Joint Genome Institute (JGI-PGF)"/>
            <person name="Lucas S."/>
            <person name="Copeland A."/>
            <person name="Lapidus A."/>
            <person name="Glavina del Rio T."/>
            <person name="Dalin E."/>
            <person name="Tice H."/>
            <person name="Bruce D."/>
            <person name="Goodwin L."/>
            <person name="Pitluck S."/>
            <person name="Kyrpides N."/>
            <person name="Mavromatis K."/>
            <person name="Ivanova N."/>
            <person name="Mikhailova N."/>
            <person name="Foster B."/>
            <person name="Clum A."/>
            <person name="Brettin T."/>
            <person name="Detter J.C."/>
            <person name="Han C."/>
            <person name="Larimer F."/>
            <person name="Land M."/>
            <person name="Hauser L."/>
            <person name="Markowitz V."/>
            <person name="Cheng J.F."/>
            <person name="Hugenholtz P."/>
            <person name="Woyke T."/>
            <person name="Wu D."/>
            <person name="Gehrich-Schroeter G."/>
            <person name="Schneider S."/>
            <person name="Pukall S.R."/>
            <person name="Klenk H.P."/>
            <person name="Eisen J.A."/>
        </authorList>
    </citation>
    <scope>NUCLEOTIDE SEQUENCE [LARGE SCALE GENOMIC DNA]</scope>
    <source>
        <strain evidence="4">DSM 15894 / CECT 5975 / LMG 20990 / XIL07</strain>
    </source>
</reference>
<evidence type="ECO:0000313" key="4">
    <source>
        <dbReference type="Proteomes" id="UP000002255"/>
    </source>
</evidence>
<dbReference type="EMBL" id="CP001821">
    <property type="protein sequence ID" value="ACZ29285.1"/>
    <property type="molecule type" value="Genomic_DNA"/>
</dbReference>
<dbReference type="Proteomes" id="UP000002255">
    <property type="component" value="Chromosome"/>
</dbReference>
<dbReference type="eggNOG" id="COG1638">
    <property type="taxonomic scope" value="Bacteria"/>
</dbReference>